<dbReference type="EMBL" id="BOPH01000098">
    <property type="protein sequence ID" value="GIJ72313.1"/>
    <property type="molecule type" value="Genomic_DNA"/>
</dbReference>
<comment type="caution">
    <text evidence="2">The sequence shown here is derived from an EMBL/GenBank/DDBJ whole genome shotgun (WGS) entry which is preliminary data.</text>
</comment>
<dbReference type="AlphaFoldDB" id="A0A8J4EF49"/>
<dbReference type="InterPro" id="IPR011044">
    <property type="entry name" value="Quino_amine_DH_bsu"/>
</dbReference>
<feature type="region of interest" description="Disordered" evidence="1">
    <location>
        <begin position="1"/>
        <end position="29"/>
    </location>
</feature>
<reference evidence="2" key="1">
    <citation type="submission" date="2021-01" db="EMBL/GenBank/DDBJ databases">
        <title>Whole genome shotgun sequence of Virgisporangium ochraceum NBRC 16418.</title>
        <authorList>
            <person name="Komaki H."/>
            <person name="Tamura T."/>
        </authorList>
    </citation>
    <scope>NUCLEOTIDE SEQUENCE</scope>
    <source>
        <strain evidence="2">NBRC 16418</strain>
    </source>
</reference>
<gene>
    <name evidence="2" type="ORF">Voc01_072300</name>
</gene>
<proteinExistence type="predicted"/>
<sequence length="309" mass="33247">MAPESGPLRWASDGTPVEQEPSRVFGGPFGQSVTSADGRYRVLYVERGTKALLLDGPELVRELDRSYYHAADYDYPVAVGRMADGREVVVHCPTRYDTLHVDDLWSGERLTGGEREPIDVFHSRLSVSPDGNHLLAVGWVWQPYGVALAFSLPRAVADPGTLDGFGVVPFHRAVGAEGANACWLDADRIVVTTSADDEDDADDDQLGRAQVGVWSIGAGAWLHRSALGFEAGVIVPRGEQVVALHGHPRLVDVVSGRVVAEWPEVGTGRWTGCYGVSHLPSPVVALRPDGTRLAVAGADTITVIDLPER</sequence>
<evidence type="ECO:0000256" key="1">
    <source>
        <dbReference type="SAM" id="MobiDB-lite"/>
    </source>
</evidence>
<keyword evidence="3" id="KW-1185">Reference proteome</keyword>
<dbReference type="Proteomes" id="UP000635606">
    <property type="component" value="Unassembled WGS sequence"/>
</dbReference>
<protein>
    <submittedName>
        <fullName evidence="2">Uncharacterized protein</fullName>
    </submittedName>
</protein>
<organism evidence="2 3">
    <name type="scientific">Virgisporangium ochraceum</name>
    <dbReference type="NCBI Taxonomy" id="65505"/>
    <lineage>
        <taxon>Bacteria</taxon>
        <taxon>Bacillati</taxon>
        <taxon>Actinomycetota</taxon>
        <taxon>Actinomycetes</taxon>
        <taxon>Micromonosporales</taxon>
        <taxon>Micromonosporaceae</taxon>
        <taxon>Virgisporangium</taxon>
    </lineage>
</organism>
<accession>A0A8J4EF49</accession>
<name>A0A8J4EF49_9ACTN</name>
<dbReference type="RefSeq" id="WP_203932158.1">
    <property type="nucleotide sequence ID" value="NZ_BOPH01000098.1"/>
</dbReference>
<evidence type="ECO:0000313" key="3">
    <source>
        <dbReference type="Proteomes" id="UP000635606"/>
    </source>
</evidence>
<evidence type="ECO:0000313" key="2">
    <source>
        <dbReference type="EMBL" id="GIJ72313.1"/>
    </source>
</evidence>
<dbReference type="SUPFAM" id="SSF50969">
    <property type="entry name" value="YVTN repeat-like/Quinoprotein amine dehydrogenase"/>
    <property type="match status" value="1"/>
</dbReference>